<dbReference type="Gene3D" id="1.10.10.10">
    <property type="entry name" value="Winged helix-like DNA-binding domain superfamily/Winged helix DNA-binding domain"/>
    <property type="match status" value="1"/>
</dbReference>
<name>A0A5A7NU89_9MICC</name>
<dbReference type="PANTHER" id="PTHR43537">
    <property type="entry name" value="TRANSCRIPTIONAL REGULATOR, GNTR FAMILY"/>
    <property type="match status" value="1"/>
</dbReference>
<dbReference type="InterPro" id="IPR036388">
    <property type="entry name" value="WH-like_DNA-bd_sf"/>
</dbReference>
<evidence type="ECO:0000313" key="6">
    <source>
        <dbReference type="Proteomes" id="UP000325307"/>
    </source>
</evidence>
<organism evidence="5 6">
    <name type="scientific">Zafaria cholistanensis</name>
    <dbReference type="NCBI Taxonomy" id="1682741"/>
    <lineage>
        <taxon>Bacteria</taxon>
        <taxon>Bacillati</taxon>
        <taxon>Actinomycetota</taxon>
        <taxon>Actinomycetes</taxon>
        <taxon>Micrococcales</taxon>
        <taxon>Micrococcaceae</taxon>
        <taxon>Zafaria</taxon>
    </lineage>
</organism>
<evidence type="ECO:0000256" key="1">
    <source>
        <dbReference type="ARBA" id="ARBA00023015"/>
    </source>
</evidence>
<protein>
    <submittedName>
        <fullName evidence="5">GntR family transcriptional regulator</fullName>
    </submittedName>
</protein>
<dbReference type="Proteomes" id="UP000325307">
    <property type="component" value="Unassembled WGS sequence"/>
</dbReference>
<dbReference type="SUPFAM" id="SSF46785">
    <property type="entry name" value="Winged helix' DNA-binding domain"/>
    <property type="match status" value="1"/>
</dbReference>
<dbReference type="InterPro" id="IPR008920">
    <property type="entry name" value="TF_FadR/GntR_C"/>
</dbReference>
<evidence type="ECO:0000256" key="3">
    <source>
        <dbReference type="ARBA" id="ARBA00023163"/>
    </source>
</evidence>
<keyword evidence="6" id="KW-1185">Reference proteome</keyword>
<dbReference type="SMART" id="SM00345">
    <property type="entry name" value="HTH_GNTR"/>
    <property type="match status" value="1"/>
</dbReference>
<dbReference type="RefSeq" id="WP_149956931.1">
    <property type="nucleotide sequence ID" value="NZ_BKDJ01000008.1"/>
</dbReference>
<dbReference type="SMART" id="SM00895">
    <property type="entry name" value="FCD"/>
    <property type="match status" value="1"/>
</dbReference>
<sequence length="229" mass="25781">MLEDRSRIPESDGKANILGETGLTRAEFAYRELRQRIIDMRLPPGEPLDEESLMASLELGRTPLREAVKRLETDRLLVVYPRRGTFVAEVNIRDLGEISDARRVLEAFAARRAAERATGEDRGKLRSCLEALKQAPDGTNQTSIDLDAQIHRTIYATMRNSYVEATLIQYFALSQRMWNFVLAGLAPISGNVQEHVALLEAIIDGDPDKAARLAEEHVSHFEQLVQRSL</sequence>
<feature type="domain" description="HTH gntR-type" evidence="4">
    <location>
        <begin position="23"/>
        <end position="90"/>
    </location>
</feature>
<comment type="caution">
    <text evidence="5">The sequence shown here is derived from an EMBL/GenBank/DDBJ whole genome shotgun (WGS) entry which is preliminary data.</text>
</comment>
<dbReference type="GO" id="GO:0003700">
    <property type="term" value="F:DNA-binding transcription factor activity"/>
    <property type="evidence" value="ECO:0007669"/>
    <property type="project" value="InterPro"/>
</dbReference>
<accession>A0A5A7NU89</accession>
<dbReference type="Gene3D" id="1.20.120.530">
    <property type="entry name" value="GntR ligand-binding domain-like"/>
    <property type="match status" value="1"/>
</dbReference>
<proteinExistence type="predicted"/>
<dbReference type="PROSITE" id="PS50949">
    <property type="entry name" value="HTH_GNTR"/>
    <property type="match status" value="1"/>
</dbReference>
<reference evidence="5 6" key="1">
    <citation type="submission" date="2019-09" db="EMBL/GenBank/DDBJ databases">
        <title>Arthrobacter zafarii sp. nov., a moderately thermotolerant and halotolerant actinobacterium isolated from Cholistan desert soil of Pakistan.</title>
        <authorList>
            <person name="Amin A."/>
            <person name="Ahmed I."/>
            <person name="Khalid N."/>
            <person name="Schumann P."/>
            <person name="Busse H.J."/>
            <person name="Khan I.U."/>
            <person name="Li S."/>
            <person name="Li W.J."/>
        </authorList>
    </citation>
    <scope>NUCLEOTIDE SEQUENCE [LARGE SCALE GENOMIC DNA]</scope>
    <source>
        <strain evidence="5 6">NCCP-1664</strain>
    </source>
</reference>
<evidence type="ECO:0000259" key="4">
    <source>
        <dbReference type="PROSITE" id="PS50949"/>
    </source>
</evidence>
<dbReference type="EMBL" id="BKDJ01000008">
    <property type="protein sequence ID" value="GER23341.1"/>
    <property type="molecule type" value="Genomic_DNA"/>
</dbReference>
<dbReference type="InterPro" id="IPR000524">
    <property type="entry name" value="Tscrpt_reg_HTH_GntR"/>
</dbReference>
<keyword evidence="1" id="KW-0805">Transcription regulation</keyword>
<evidence type="ECO:0000256" key="2">
    <source>
        <dbReference type="ARBA" id="ARBA00023125"/>
    </source>
</evidence>
<dbReference type="Pfam" id="PF00392">
    <property type="entry name" value="GntR"/>
    <property type="match status" value="1"/>
</dbReference>
<dbReference type="PANTHER" id="PTHR43537:SF5">
    <property type="entry name" value="UXU OPERON TRANSCRIPTIONAL REGULATOR"/>
    <property type="match status" value="1"/>
</dbReference>
<keyword evidence="2" id="KW-0238">DNA-binding</keyword>
<dbReference type="OrthoDB" id="8680240at2"/>
<dbReference type="SUPFAM" id="SSF48008">
    <property type="entry name" value="GntR ligand-binding domain-like"/>
    <property type="match status" value="1"/>
</dbReference>
<dbReference type="InterPro" id="IPR011711">
    <property type="entry name" value="GntR_C"/>
</dbReference>
<keyword evidence="3" id="KW-0804">Transcription</keyword>
<dbReference type="GO" id="GO:0003677">
    <property type="term" value="F:DNA binding"/>
    <property type="evidence" value="ECO:0007669"/>
    <property type="project" value="UniProtKB-KW"/>
</dbReference>
<dbReference type="CDD" id="cd07377">
    <property type="entry name" value="WHTH_GntR"/>
    <property type="match status" value="1"/>
</dbReference>
<evidence type="ECO:0000313" key="5">
    <source>
        <dbReference type="EMBL" id="GER23341.1"/>
    </source>
</evidence>
<dbReference type="AlphaFoldDB" id="A0A5A7NU89"/>
<gene>
    <name evidence="5" type="ORF">NCCP1664_18370</name>
</gene>
<dbReference type="InterPro" id="IPR036390">
    <property type="entry name" value="WH_DNA-bd_sf"/>
</dbReference>
<dbReference type="Pfam" id="PF07729">
    <property type="entry name" value="FCD"/>
    <property type="match status" value="1"/>
</dbReference>